<feature type="compositionally biased region" description="Low complexity" evidence="1">
    <location>
        <begin position="187"/>
        <end position="211"/>
    </location>
</feature>
<dbReference type="Proteomes" id="UP000276055">
    <property type="component" value="Unassembled WGS sequence"/>
</dbReference>
<feature type="compositionally biased region" description="Polar residues" evidence="1">
    <location>
        <begin position="1"/>
        <end position="17"/>
    </location>
</feature>
<reference evidence="3 4" key="1">
    <citation type="submission" date="2018-10" db="EMBL/GenBank/DDBJ databases">
        <title>Genomic Encyclopedia of Type Strains, Phase IV (KMG-IV): sequencing the most valuable type-strain genomes for metagenomic binning, comparative biology and taxonomic classification.</title>
        <authorList>
            <person name="Goeker M."/>
        </authorList>
    </citation>
    <scope>NUCLEOTIDE SEQUENCE [LARGE SCALE GENOMIC DNA]</scope>
    <source>
        <strain evidence="3 4">DSM 25586</strain>
    </source>
</reference>
<evidence type="ECO:0000256" key="2">
    <source>
        <dbReference type="SAM" id="Phobius"/>
    </source>
</evidence>
<feature type="region of interest" description="Disordered" evidence="1">
    <location>
        <begin position="1"/>
        <end position="20"/>
    </location>
</feature>
<name>A0A495EQ58_9MICC</name>
<proteinExistence type="predicted"/>
<keyword evidence="2" id="KW-0472">Membrane</keyword>
<dbReference type="AlphaFoldDB" id="A0A495EQ58"/>
<feature type="transmembrane region" description="Helical" evidence="2">
    <location>
        <begin position="123"/>
        <end position="143"/>
    </location>
</feature>
<protein>
    <submittedName>
        <fullName evidence="3">Uncharacterized protein</fullName>
    </submittedName>
</protein>
<evidence type="ECO:0000313" key="4">
    <source>
        <dbReference type="Proteomes" id="UP000276055"/>
    </source>
</evidence>
<accession>A0A495EQ58</accession>
<gene>
    <name evidence="3" type="ORF">C8D78_2518</name>
</gene>
<evidence type="ECO:0000313" key="3">
    <source>
        <dbReference type="EMBL" id="RKR18779.1"/>
    </source>
</evidence>
<evidence type="ECO:0000256" key="1">
    <source>
        <dbReference type="SAM" id="MobiDB-lite"/>
    </source>
</evidence>
<organism evidence="3 4">
    <name type="scientific">Arthrobacter oryzae</name>
    <dbReference type="NCBI Taxonomy" id="409290"/>
    <lineage>
        <taxon>Bacteria</taxon>
        <taxon>Bacillati</taxon>
        <taxon>Actinomycetota</taxon>
        <taxon>Actinomycetes</taxon>
        <taxon>Micrococcales</taxon>
        <taxon>Micrococcaceae</taxon>
        <taxon>Arthrobacter</taxon>
    </lineage>
</organism>
<keyword evidence="2" id="KW-1133">Transmembrane helix</keyword>
<dbReference type="OrthoDB" id="4949753at2"/>
<dbReference type="RefSeq" id="WP_120954193.1">
    <property type="nucleotide sequence ID" value="NZ_RBIR01000005.1"/>
</dbReference>
<feature type="region of interest" description="Disordered" evidence="1">
    <location>
        <begin position="161"/>
        <end position="276"/>
    </location>
</feature>
<comment type="caution">
    <text evidence="3">The sequence shown here is derived from an EMBL/GenBank/DDBJ whole genome shotgun (WGS) entry which is preliminary data.</text>
</comment>
<sequence>MTGTRDPQQEDSIQAMLSDSGLESAAELRSALEQLRAAVPGEAPAPRADLAALLAAGAPSAARRVPAGTAALPTIGTAVLPTVGEALPTVGAAPGGPAEDAADEFLPAGVTSLAERRGRKRRLAIVGGAVVGAMTLGAGAVAASSEDFRHSVSHTVGVIFHPSGEGREAHPVPATPSPADLPAAPVPSHAAGTPTPSTAGTAPATPGSAAAVHAEPGDRATPPATGRGGILPTPPHRPVTPHMPALPGRDGGKDLPENPLPEPTLPSMLPSLPDHS</sequence>
<keyword evidence="2" id="KW-0812">Transmembrane</keyword>
<dbReference type="EMBL" id="RBIR01000005">
    <property type="protein sequence ID" value="RKR18779.1"/>
    <property type="molecule type" value="Genomic_DNA"/>
</dbReference>